<dbReference type="AlphaFoldDB" id="A0AAD4BPC6"/>
<sequence>MESPRRLLPFVLNLYLKVALAMAISTMALLATAKFTGKASHTFLTNSNLFSQFRTSLRP</sequence>
<keyword evidence="1" id="KW-1133">Transmembrane helix</keyword>
<dbReference type="EMBL" id="WHUW01000023">
    <property type="protein sequence ID" value="KAF8436044.1"/>
    <property type="molecule type" value="Genomic_DNA"/>
</dbReference>
<evidence type="ECO:0000256" key="1">
    <source>
        <dbReference type="SAM" id="Phobius"/>
    </source>
</evidence>
<keyword evidence="1" id="KW-0472">Membrane</keyword>
<evidence type="ECO:0000313" key="3">
    <source>
        <dbReference type="Proteomes" id="UP001194468"/>
    </source>
</evidence>
<dbReference type="Proteomes" id="UP001194468">
    <property type="component" value="Unassembled WGS sequence"/>
</dbReference>
<feature type="transmembrane region" description="Helical" evidence="1">
    <location>
        <begin position="12"/>
        <end position="31"/>
    </location>
</feature>
<keyword evidence="3" id="KW-1185">Reference proteome</keyword>
<proteinExistence type="predicted"/>
<name>A0AAD4BPC6_BOLED</name>
<evidence type="ECO:0000313" key="2">
    <source>
        <dbReference type="EMBL" id="KAF8436044.1"/>
    </source>
</evidence>
<comment type="caution">
    <text evidence="2">The sequence shown here is derived from an EMBL/GenBank/DDBJ whole genome shotgun (WGS) entry which is preliminary data.</text>
</comment>
<protein>
    <submittedName>
        <fullName evidence="2">Uncharacterized protein</fullName>
    </submittedName>
</protein>
<keyword evidence="1" id="KW-0812">Transmembrane</keyword>
<gene>
    <name evidence="2" type="ORF">L210DRAFT_953227</name>
</gene>
<organism evidence="2 3">
    <name type="scientific">Boletus edulis BED1</name>
    <dbReference type="NCBI Taxonomy" id="1328754"/>
    <lineage>
        <taxon>Eukaryota</taxon>
        <taxon>Fungi</taxon>
        <taxon>Dikarya</taxon>
        <taxon>Basidiomycota</taxon>
        <taxon>Agaricomycotina</taxon>
        <taxon>Agaricomycetes</taxon>
        <taxon>Agaricomycetidae</taxon>
        <taxon>Boletales</taxon>
        <taxon>Boletineae</taxon>
        <taxon>Boletaceae</taxon>
        <taxon>Boletoideae</taxon>
        <taxon>Boletus</taxon>
    </lineage>
</organism>
<accession>A0AAD4BPC6</accession>
<reference evidence="2" key="1">
    <citation type="submission" date="2019-10" db="EMBL/GenBank/DDBJ databases">
        <authorList>
            <consortium name="DOE Joint Genome Institute"/>
            <person name="Kuo A."/>
            <person name="Miyauchi S."/>
            <person name="Kiss E."/>
            <person name="Drula E."/>
            <person name="Kohler A."/>
            <person name="Sanchez-Garcia M."/>
            <person name="Andreopoulos B."/>
            <person name="Barry K.W."/>
            <person name="Bonito G."/>
            <person name="Buee M."/>
            <person name="Carver A."/>
            <person name="Chen C."/>
            <person name="Cichocki N."/>
            <person name="Clum A."/>
            <person name="Culley D."/>
            <person name="Crous P.W."/>
            <person name="Fauchery L."/>
            <person name="Girlanda M."/>
            <person name="Hayes R."/>
            <person name="Keri Z."/>
            <person name="LaButti K."/>
            <person name="Lipzen A."/>
            <person name="Lombard V."/>
            <person name="Magnuson J."/>
            <person name="Maillard F."/>
            <person name="Morin E."/>
            <person name="Murat C."/>
            <person name="Nolan M."/>
            <person name="Ohm R."/>
            <person name="Pangilinan J."/>
            <person name="Pereira M."/>
            <person name="Perotto S."/>
            <person name="Peter M."/>
            <person name="Riley R."/>
            <person name="Sitrit Y."/>
            <person name="Stielow B."/>
            <person name="Szollosi G."/>
            <person name="Zifcakova L."/>
            <person name="Stursova M."/>
            <person name="Spatafora J.W."/>
            <person name="Tedersoo L."/>
            <person name="Vaario L.-M."/>
            <person name="Yamada A."/>
            <person name="Yan M."/>
            <person name="Wang P."/>
            <person name="Xu J."/>
            <person name="Bruns T."/>
            <person name="Baldrian P."/>
            <person name="Vilgalys R."/>
            <person name="Henrissat B."/>
            <person name="Grigoriev I.V."/>
            <person name="Hibbett D."/>
            <person name="Nagy L.G."/>
            <person name="Martin F.M."/>
        </authorList>
    </citation>
    <scope>NUCLEOTIDE SEQUENCE</scope>
    <source>
        <strain evidence="2">BED1</strain>
    </source>
</reference>
<reference evidence="2" key="2">
    <citation type="journal article" date="2020" name="Nat. Commun.">
        <title>Large-scale genome sequencing of mycorrhizal fungi provides insights into the early evolution of symbiotic traits.</title>
        <authorList>
            <person name="Miyauchi S."/>
            <person name="Kiss E."/>
            <person name="Kuo A."/>
            <person name="Drula E."/>
            <person name="Kohler A."/>
            <person name="Sanchez-Garcia M."/>
            <person name="Morin E."/>
            <person name="Andreopoulos B."/>
            <person name="Barry K.W."/>
            <person name="Bonito G."/>
            <person name="Buee M."/>
            <person name="Carver A."/>
            <person name="Chen C."/>
            <person name="Cichocki N."/>
            <person name="Clum A."/>
            <person name="Culley D."/>
            <person name="Crous P.W."/>
            <person name="Fauchery L."/>
            <person name="Girlanda M."/>
            <person name="Hayes R.D."/>
            <person name="Keri Z."/>
            <person name="LaButti K."/>
            <person name="Lipzen A."/>
            <person name="Lombard V."/>
            <person name="Magnuson J."/>
            <person name="Maillard F."/>
            <person name="Murat C."/>
            <person name="Nolan M."/>
            <person name="Ohm R.A."/>
            <person name="Pangilinan J."/>
            <person name="Pereira M.F."/>
            <person name="Perotto S."/>
            <person name="Peter M."/>
            <person name="Pfister S."/>
            <person name="Riley R."/>
            <person name="Sitrit Y."/>
            <person name="Stielow J.B."/>
            <person name="Szollosi G."/>
            <person name="Zifcakova L."/>
            <person name="Stursova M."/>
            <person name="Spatafora J.W."/>
            <person name="Tedersoo L."/>
            <person name="Vaario L.M."/>
            <person name="Yamada A."/>
            <person name="Yan M."/>
            <person name="Wang P."/>
            <person name="Xu J."/>
            <person name="Bruns T."/>
            <person name="Baldrian P."/>
            <person name="Vilgalys R."/>
            <person name="Dunand C."/>
            <person name="Henrissat B."/>
            <person name="Grigoriev I.V."/>
            <person name="Hibbett D."/>
            <person name="Nagy L.G."/>
            <person name="Martin F.M."/>
        </authorList>
    </citation>
    <scope>NUCLEOTIDE SEQUENCE</scope>
    <source>
        <strain evidence="2">BED1</strain>
    </source>
</reference>